<evidence type="ECO:0000259" key="3">
    <source>
        <dbReference type="PROSITE" id="PS50123"/>
    </source>
</evidence>
<evidence type="ECO:0000256" key="1">
    <source>
        <dbReference type="SAM" id="Coils"/>
    </source>
</evidence>
<dbReference type="PROSITE" id="PS50123">
    <property type="entry name" value="CHER"/>
    <property type="match status" value="1"/>
</dbReference>
<gene>
    <name evidence="4" type="ORF">JSE7799_00742</name>
</gene>
<dbReference type="InterPro" id="IPR022642">
    <property type="entry name" value="CheR_C"/>
</dbReference>
<dbReference type="OrthoDB" id="9816309at2"/>
<dbReference type="PANTHER" id="PTHR24422">
    <property type="entry name" value="CHEMOTAXIS PROTEIN METHYLTRANSFERASE"/>
    <property type="match status" value="1"/>
</dbReference>
<feature type="coiled-coil region" evidence="1">
    <location>
        <begin position="274"/>
        <end position="322"/>
    </location>
</feature>
<keyword evidence="4" id="KW-0489">Methyltransferase</keyword>
<dbReference type="InterPro" id="IPR029063">
    <property type="entry name" value="SAM-dependent_MTases_sf"/>
</dbReference>
<protein>
    <submittedName>
        <fullName evidence="4">Chemotaxis methyltransferase CheR</fullName>
    </submittedName>
</protein>
<dbReference type="CDD" id="cd00130">
    <property type="entry name" value="PAS"/>
    <property type="match status" value="1"/>
</dbReference>
<evidence type="ECO:0000259" key="2">
    <source>
        <dbReference type="PROSITE" id="PS50113"/>
    </source>
</evidence>
<accession>A0A0M7B5D8</accession>
<reference evidence="4 5" key="1">
    <citation type="submission" date="2015-09" db="EMBL/GenBank/DDBJ databases">
        <authorList>
            <person name="Jackson K.R."/>
            <person name="Lunt B.L."/>
            <person name="Fisher J.N.B."/>
            <person name="Gardner A.V."/>
            <person name="Bailey M.E."/>
            <person name="Deus L.M."/>
            <person name="Earl A.S."/>
            <person name="Gibby P.D."/>
            <person name="Hartmann K.A."/>
            <person name="Liu J.E."/>
            <person name="Manci A.M."/>
            <person name="Nielsen D.A."/>
            <person name="Solomon M.B."/>
            <person name="Breakwell D.P."/>
            <person name="Burnett S.H."/>
            <person name="Grose J.H."/>
        </authorList>
    </citation>
    <scope>NUCLEOTIDE SEQUENCE [LARGE SCALE GENOMIC DNA]</scope>
    <source>
        <strain evidence="4 5">CECT 7799</strain>
    </source>
</reference>
<proteinExistence type="predicted"/>
<dbReference type="InterPro" id="IPR035965">
    <property type="entry name" value="PAS-like_dom_sf"/>
</dbReference>
<dbReference type="AlphaFoldDB" id="A0A0M7B5D8"/>
<feature type="domain" description="CheR-type methyltransferase" evidence="3">
    <location>
        <begin position="1"/>
        <end position="85"/>
    </location>
</feature>
<evidence type="ECO:0000313" key="4">
    <source>
        <dbReference type="EMBL" id="CUH26608.1"/>
    </source>
</evidence>
<dbReference type="EMBL" id="CYPR01000043">
    <property type="protein sequence ID" value="CUH26608.1"/>
    <property type="molecule type" value="Genomic_DNA"/>
</dbReference>
<dbReference type="InterPro" id="IPR000780">
    <property type="entry name" value="CheR_MeTrfase"/>
</dbReference>
<feature type="domain" description="PAC" evidence="2">
    <location>
        <begin position="405"/>
        <end position="455"/>
    </location>
</feature>
<dbReference type="STRING" id="313367.JSE7799_00742"/>
<dbReference type="InterPro" id="IPR050903">
    <property type="entry name" value="Bact_Chemotaxis_MeTrfase"/>
</dbReference>
<dbReference type="PROSITE" id="PS50113">
    <property type="entry name" value="PAC"/>
    <property type="match status" value="1"/>
</dbReference>
<dbReference type="SUPFAM" id="SSF55785">
    <property type="entry name" value="PYP-like sensor domain (PAS domain)"/>
    <property type="match status" value="1"/>
</dbReference>
<keyword evidence="5" id="KW-1185">Reference proteome</keyword>
<sequence length="513" mass="58391">MSENRLRRFFIDEGSHYCIRKEVRDIAPFAHHSALKDPPFMRMDIITCRNLMIYLERELQRQLLALFRYALKPGRVLFLGSAESVDTRPELFAPCDRETWGYAAKPRSSRDPETLTQLPREHRLNLPDERGERCRDREKAPPITHATALETLAPPSALVDKEHRTLNLSTNAGQFIRPSEGPLSRELPDIVHPELRAELRRALHSAIDRNHATITLPASVKLEAEQRRVLMHVMPVPGDETVGRKALVLFLDAGPSSRHGGGEDASALSEPAQVLRLEEELRATQDRLSASRREHEVSIQELRMANEKLQSIKEELSTVNGELQSKLNAVASAHSDLRNLVNATGTGPGMLLLDGELRINMLTPVVEQLFSVTDSDVGRPITDFTHKLACDGIERDAAKVLRDLSSVETEVQTQDGHWLMMRLRPYRTVEDRIEGVVVSFVDITELRQAADQLRESEARYRRLFDTMDEGCLLAEVIRDEAATSRPTRRRCGWWVRYRRPLPARDRRGFAPEW</sequence>
<dbReference type="Proteomes" id="UP000049455">
    <property type="component" value="Unassembled WGS sequence"/>
</dbReference>
<evidence type="ECO:0000313" key="5">
    <source>
        <dbReference type="Proteomes" id="UP000049455"/>
    </source>
</evidence>
<keyword evidence="4" id="KW-0808">Transferase</keyword>
<dbReference type="PRINTS" id="PR00996">
    <property type="entry name" value="CHERMTFRASE"/>
</dbReference>
<dbReference type="PANTHER" id="PTHR24422:SF27">
    <property type="entry name" value="PROTEIN-GLUTAMATE O-METHYLTRANSFERASE"/>
    <property type="match status" value="1"/>
</dbReference>
<dbReference type="InterPro" id="IPR000014">
    <property type="entry name" value="PAS"/>
</dbReference>
<dbReference type="InterPro" id="IPR000700">
    <property type="entry name" value="PAS-assoc_C"/>
</dbReference>
<dbReference type="Gene3D" id="3.30.450.20">
    <property type="entry name" value="PAS domain"/>
    <property type="match status" value="1"/>
</dbReference>
<organism evidence="4 5">
    <name type="scientific">Jannaschia seosinensis</name>
    <dbReference type="NCBI Taxonomy" id="313367"/>
    <lineage>
        <taxon>Bacteria</taxon>
        <taxon>Pseudomonadati</taxon>
        <taxon>Pseudomonadota</taxon>
        <taxon>Alphaproteobacteria</taxon>
        <taxon>Rhodobacterales</taxon>
        <taxon>Roseobacteraceae</taxon>
        <taxon>Jannaschia</taxon>
    </lineage>
</organism>
<dbReference type="Pfam" id="PF13596">
    <property type="entry name" value="PAS_10"/>
    <property type="match status" value="1"/>
</dbReference>
<dbReference type="Pfam" id="PF01739">
    <property type="entry name" value="CheR"/>
    <property type="match status" value="1"/>
</dbReference>
<dbReference type="Gene3D" id="3.40.50.150">
    <property type="entry name" value="Vaccinia Virus protein VP39"/>
    <property type="match status" value="1"/>
</dbReference>
<dbReference type="GO" id="GO:0032259">
    <property type="term" value="P:methylation"/>
    <property type="evidence" value="ECO:0007669"/>
    <property type="project" value="UniProtKB-KW"/>
</dbReference>
<name>A0A0M7B5D8_9RHOB</name>
<keyword evidence="1" id="KW-0175">Coiled coil</keyword>
<dbReference type="GO" id="GO:0008757">
    <property type="term" value="F:S-adenosylmethionine-dependent methyltransferase activity"/>
    <property type="evidence" value="ECO:0007669"/>
    <property type="project" value="InterPro"/>
</dbReference>
<dbReference type="SUPFAM" id="SSF53335">
    <property type="entry name" value="S-adenosyl-L-methionine-dependent methyltransferases"/>
    <property type="match status" value="1"/>
</dbReference>